<dbReference type="PANTHER" id="PTHR48109">
    <property type="entry name" value="DIHYDROOROTATE DEHYDROGENASE (QUINONE), MITOCHONDRIAL-RELATED"/>
    <property type="match status" value="1"/>
</dbReference>
<evidence type="ECO:0000256" key="2">
    <source>
        <dbReference type="ARBA" id="ARBA00004725"/>
    </source>
</evidence>
<keyword evidence="4" id="KW-0288">FMN</keyword>
<keyword evidence="5" id="KW-0665">Pyrimidine biosynthesis</keyword>
<dbReference type="InterPro" id="IPR050074">
    <property type="entry name" value="DHO_dehydrogenase"/>
</dbReference>
<dbReference type="SUPFAM" id="SSF51395">
    <property type="entry name" value="FMN-linked oxidoreductases"/>
    <property type="match status" value="1"/>
</dbReference>
<gene>
    <name evidence="8" type="ORF">QLQ84_18230</name>
</gene>
<evidence type="ECO:0000256" key="1">
    <source>
        <dbReference type="ARBA" id="ARBA00001917"/>
    </source>
</evidence>
<organism evidence="8 9">
    <name type="scientific">Halomonas kalidii</name>
    <dbReference type="NCBI Taxonomy" id="3043293"/>
    <lineage>
        <taxon>Bacteria</taxon>
        <taxon>Pseudomonadati</taxon>
        <taxon>Pseudomonadota</taxon>
        <taxon>Gammaproteobacteria</taxon>
        <taxon>Oceanospirillales</taxon>
        <taxon>Halomonadaceae</taxon>
        <taxon>Halomonas</taxon>
    </lineage>
</organism>
<evidence type="ECO:0000256" key="6">
    <source>
        <dbReference type="ARBA" id="ARBA00023002"/>
    </source>
</evidence>
<dbReference type="Gene3D" id="3.20.20.70">
    <property type="entry name" value="Aldolase class I"/>
    <property type="match status" value="1"/>
</dbReference>
<evidence type="ECO:0000313" key="9">
    <source>
        <dbReference type="Proteomes" id="UP001244242"/>
    </source>
</evidence>
<dbReference type="Pfam" id="PF01180">
    <property type="entry name" value="DHO_dh"/>
    <property type="match status" value="2"/>
</dbReference>
<dbReference type="Proteomes" id="UP001244242">
    <property type="component" value="Unassembled WGS sequence"/>
</dbReference>
<keyword evidence="9" id="KW-1185">Reference proteome</keyword>
<feature type="domain" description="Dihydroorotate dehydrogenase catalytic" evidence="7">
    <location>
        <begin position="48"/>
        <end position="92"/>
    </location>
</feature>
<evidence type="ECO:0000256" key="4">
    <source>
        <dbReference type="ARBA" id="ARBA00022643"/>
    </source>
</evidence>
<evidence type="ECO:0000313" key="8">
    <source>
        <dbReference type="EMBL" id="MDI5935733.1"/>
    </source>
</evidence>
<dbReference type="InterPro" id="IPR013785">
    <property type="entry name" value="Aldolase_TIM"/>
</dbReference>
<dbReference type="InterPro" id="IPR005720">
    <property type="entry name" value="Dihydroorotate_DH_cat"/>
</dbReference>
<dbReference type="RefSeq" id="WP_282723160.1">
    <property type="nucleotide sequence ID" value="NZ_JASCQO010000049.1"/>
</dbReference>
<comment type="cofactor">
    <cofactor evidence="1">
        <name>FMN</name>
        <dbReference type="ChEBI" id="CHEBI:58210"/>
    </cofactor>
</comment>
<dbReference type="InterPro" id="IPR001295">
    <property type="entry name" value="Dihydroorotate_DH_CS"/>
</dbReference>
<dbReference type="PROSITE" id="PS00912">
    <property type="entry name" value="DHODEHASE_2"/>
    <property type="match status" value="1"/>
</dbReference>
<comment type="pathway">
    <text evidence="2">Pyrimidine metabolism; UMP biosynthesis via de novo pathway.</text>
</comment>
<name>A0ABT6VRW4_9GAMM</name>
<keyword evidence="3" id="KW-0285">Flavoprotein</keyword>
<protein>
    <recommendedName>
        <fullName evidence="7">Dihydroorotate dehydrogenase catalytic domain-containing protein</fullName>
    </recommendedName>
</protein>
<dbReference type="EMBL" id="JASCQO010000049">
    <property type="protein sequence ID" value="MDI5935733.1"/>
    <property type="molecule type" value="Genomic_DNA"/>
</dbReference>
<keyword evidence="6" id="KW-0560">Oxidoreductase</keyword>
<reference evidence="8 9" key="1">
    <citation type="submission" date="2023-04" db="EMBL/GenBank/DDBJ databases">
        <title>Halomonas strains isolated from rhizosphere soil.</title>
        <authorList>
            <person name="Xu L."/>
            <person name="Sun J.-Q."/>
        </authorList>
    </citation>
    <scope>NUCLEOTIDE SEQUENCE [LARGE SCALE GENOMIC DNA]</scope>
    <source>
        <strain evidence="8 9">LN1S58</strain>
    </source>
</reference>
<evidence type="ECO:0000256" key="3">
    <source>
        <dbReference type="ARBA" id="ARBA00022630"/>
    </source>
</evidence>
<comment type="caution">
    <text evidence="8">The sequence shown here is derived from an EMBL/GenBank/DDBJ whole genome shotgun (WGS) entry which is preliminary data.</text>
</comment>
<sequence>MFRYLVTALMHRRPPLGRRLAFARARLAARASWRWTGREAFPATFAPVQAMGLTFPNPLGIAAGFDKRGQLGRRAGALGFGCIEVGTLTPRDAAAYVASKPARGATGSILGVNIGMSPETAPPYAQHDYLVGLRAVWGQADYIAINLCSPRAAELLHPSRREILEALLVALKREQRALTAVSGRYVPLAVKVRLPPGAVELPEVVARLAALRFDALIAAIDGGPPATSQRYADWQAAEWQRRACDRIERLAAVLAGRLPIIAVGGIGSAQHVAGRLRAGATLVQLHDALVYEGPWVALAIQRAGTRGTWPGACATVPLRDATGPDARP</sequence>
<feature type="domain" description="Dihydroorotate dehydrogenase catalytic" evidence="7">
    <location>
        <begin position="109"/>
        <end position="301"/>
    </location>
</feature>
<dbReference type="PANTHER" id="PTHR48109:SF4">
    <property type="entry name" value="DIHYDROOROTATE DEHYDROGENASE (QUINONE), MITOCHONDRIAL"/>
    <property type="match status" value="1"/>
</dbReference>
<accession>A0ABT6VRW4</accession>
<proteinExistence type="predicted"/>
<evidence type="ECO:0000259" key="7">
    <source>
        <dbReference type="Pfam" id="PF01180"/>
    </source>
</evidence>
<evidence type="ECO:0000256" key="5">
    <source>
        <dbReference type="ARBA" id="ARBA00022975"/>
    </source>
</evidence>